<organism evidence="1 2">
    <name type="scientific">Austropuccinia psidii MF-1</name>
    <dbReference type="NCBI Taxonomy" id="1389203"/>
    <lineage>
        <taxon>Eukaryota</taxon>
        <taxon>Fungi</taxon>
        <taxon>Dikarya</taxon>
        <taxon>Basidiomycota</taxon>
        <taxon>Pucciniomycotina</taxon>
        <taxon>Pucciniomycetes</taxon>
        <taxon>Pucciniales</taxon>
        <taxon>Sphaerophragmiaceae</taxon>
        <taxon>Austropuccinia</taxon>
    </lineage>
</organism>
<accession>A0A9Q3EVC4</accession>
<dbReference type="Proteomes" id="UP000765509">
    <property type="component" value="Unassembled WGS sequence"/>
</dbReference>
<dbReference type="GO" id="GO:0003676">
    <property type="term" value="F:nucleic acid binding"/>
    <property type="evidence" value="ECO:0007669"/>
    <property type="project" value="InterPro"/>
</dbReference>
<dbReference type="Gene3D" id="3.30.420.10">
    <property type="entry name" value="Ribonuclease H-like superfamily/Ribonuclease H"/>
    <property type="match status" value="1"/>
</dbReference>
<evidence type="ECO:0008006" key="3">
    <source>
        <dbReference type="Google" id="ProtNLM"/>
    </source>
</evidence>
<protein>
    <recommendedName>
        <fullName evidence="3">Integrase catalytic domain-containing protein</fullName>
    </recommendedName>
</protein>
<name>A0A9Q3EVC4_9BASI</name>
<evidence type="ECO:0000313" key="1">
    <source>
        <dbReference type="EMBL" id="MBW0527924.1"/>
    </source>
</evidence>
<proteinExistence type="predicted"/>
<dbReference type="InterPro" id="IPR036397">
    <property type="entry name" value="RNaseH_sf"/>
</dbReference>
<dbReference type="SUPFAM" id="SSF53098">
    <property type="entry name" value="Ribonuclease H-like"/>
    <property type="match status" value="1"/>
</dbReference>
<reference evidence="1" key="1">
    <citation type="submission" date="2021-03" db="EMBL/GenBank/DDBJ databases">
        <title>Draft genome sequence of rust myrtle Austropuccinia psidii MF-1, a brazilian biotype.</title>
        <authorList>
            <person name="Quecine M.C."/>
            <person name="Pachon D.M.R."/>
            <person name="Bonatelli M.L."/>
            <person name="Correr F.H."/>
            <person name="Franceschini L.M."/>
            <person name="Leite T.F."/>
            <person name="Margarido G.R.A."/>
            <person name="Almeida C.A."/>
            <person name="Ferrarezi J.A."/>
            <person name="Labate C.A."/>
        </authorList>
    </citation>
    <scope>NUCLEOTIDE SEQUENCE</scope>
    <source>
        <strain evidence="1">MF-1</strain>
    </source>
</reference>
<comment type="caution">
    <text evidence="1">The sequence shown here is derived from an EMBL/GenBank/DDBJ whole genome shotgun (WGS) entry which is preliminary data.</text>
</comment>
<sequence length="101" mass="11887">MDLVTALPPREDRSFNACLVLVDRYSKTPMFLPCHKDDTAMHTAIIIWNRVISNTFLFQNIMTDRDSKFTSALWTNLHNFLGQNYHSEKLTALKQMFYQKE</sequence>
<dbReference type="PANTHER" id="PTHR35046">
    <property type="entry name" value="ZINC KNUCKLE (CCHC-TYPE) FAMILY PROTEIN"/>
    <property type="match status" value="1"/>
</dbReference>
<gene>
    <name evidence="1" type="ORF">O181_067639</name>
</gene>
<dbReference type="AlphaFoldDB" id="A0A9Q3EVC4"/>
<keyword evidence="2" id="KW-1185">Reference proteome</keyword>
<evidence type="ECO:0000313" key="2">
    <source>
        <dbReference type="Proteomes" id="UP000765509"/>
    </source>
</evidence>
<dbReference type="EMBL" id="AVOT02033939">
    <property type="protein sequence ID" value="MBW0527924.1"/>
    <property type="molecule type" value="Genomic_DNA"/>
</dbReference>
<dbReference type="InterPro" id="IPR012337">
    <property type="entry name" value="RNaseH-like_sf"/>
</dbReference>
<dbReference type="PANTHER" id="PTHR35046:SF26">
    <property type="entry name" value="RNA-DIRECTED DNA POLYMERASE"/>
    <property type="match status" value="1"/>
</dbReference>